<dbReference type="EMBL" id="WIXP02000015">
    <property type="protein sequence ID" value="KAF6198931.1"/>
    <property type="molecule type" value="Genomic_DNA"/>
</dbReference>
<dbReference type="AlphaFoldDB" id="A0A8S9WS52"/>
<feature type="region of interest" description="Disordered" evidence="1">
    <location>
        <begin position="124"/>
        <end position="158"/>
    </location>
</feature>
<feature type="compositionally biased region" description="Low complexity" evidence="1">
    <location>
        <begin position="634"/>
        <end position="648"/>
    </location>
</feature>
<gene>
    <name evidence="2" type="ORF">GE061_006954</name>
</gene>
<protein>
    <submittedName>
        <fullName evidence="2">Uncharacterized protein</fullName>
    </submittedName>
</protein>
<feature type="compositionally biased region" description="Basic and acidic residues" evidence="1">
    <location>
        <begin position="650"/>
        <end position="662"/>
    </location>
</feature>
<reference evidence="2" key="1">
    <citation type="journal article" date="2021" name="Mol. Ecol. Resour.">
        <title>Apolygus lucorum genome provides insights into omnivorousness and mesophyll feeding.</title>
        <authorList>
            <person name="Liu Y."/>
            <person name="Liu H."/>
            <person name="Wang H."/>
            <person name="Huang T."/>
            <person name="Liu B."/>
            <person name="Yang B."/>
            <person name="Yin L."/>
            <person name="Li B."/>
            <person name="Zhang Y."/>
            <person name="Zhang S."/>
            <person name="Jiang F."/>
            <person name="Zhang X."/>
            <person name="Ren Y."/>
            <person name="Wang B."/>
            <person name="Wang S."/>
            <person name="Lu Y."/>
            <person name="Wu K."/>
            <person name="Fan W."/>
            <person name="Wang G."/>
        </authorList>
    </citation>
    <scope>NUCLEOTIDE SEQUENCE</scope>
    <source>
        <strain evidence="2">12Hb</strain>
    </source>
</reference>
<feature type="region of interest" description="Disordered" evidence="1">
    <location>
        <begin position="615"/>
        <end position="678"/>
    </location>
</feature>
<feature type="region of interest" description="Disordered" evidence="1">
    <location>
        <begin position="730"/>
        <end position="766"/>
    </location>
</feature>
<name>A0A8S9WS52_APOLU</name>
<feature type="compositionally biased region" description="Polar residues" evidence="1">
    <location>
        <begin position="617"/>
        <end position="633"/>
    </location>
</feature>
<feature type="region of interest" description="Disordered" evidence="1">
    <location>
        <begin position="334"/>
        <end position="483"/>
    </location>
</feature>
<proteinExistence type="predicted"/>
<organism evidence="2 3">
    <name type="scientific">Apolygus lucorum</name>
    <name type="common">Small green plant bug</name>
    <name type="synonym">Lygocoris lucorum</name>
    <dbReference type="NCBI Taxonomy" id="248454"/>
    <lineage>
        <taxon>Eukaryota</taxon>
        <taxon>Metazoa</taxon>
        <taxon>Ecdysozoa</taxon>
        <taxon>Arthropoda</taxon>
        <taxon>Hexapoda</taxon>
        <taxon>Insecta</taxon>
        <taxon>Pterygota</taxon>
        <taxon>Neoptera</taxon>
        <taxon>Paraneoptera</taxon>
        <taxon>Hemiptera</taxon>
        <taxon>Heteroptera</taxon>
        <taxon>Panheteroptera</taxon>
        <taxon>Cimicomorpha</taxon>
        <taxon>Miridae</taxon>
        <taxon>Mirini</taxon>
        <taxon>Apolygus</taxon>
    </lineage>
</organism>
<feature type="compositionally biased region" description="Basic and acidic residues" evidence="1">
    <location>
        <begin position="430"/>
        <end position="460"/>
    </location>
</feature>
<feature type="compositionally biased region" description="Low complexity" evidence="1">
    <location>
        <begin position="743"/>
        <end position="759"/>
    </location>
</feature>
<feature type="compositionally biased region" description="Basic residues" evidence="1">
    <location>
        <begin position="130"/>
        <end position="141"/>
    </location>
</feature>
<keyword evidence="3" id="KW-1185">Reference proteome</keyword>
<accession>A0A8S9WS52</accession>
<sequence>MKFHADDLCITKLYSDVIRKENYSALTAHLTPLGSVLGVCLTVLCNERFGGAGGLSWRIRSSSPVASERLSNQPDRYSIGFSSSKAMNCSELEHKLGVPSVGAASIEDSSAEVAQCAADRREHQLSLLRPSKKNSRRRRRQERQQRRLEGQQTEAPSEVVVIDSDSDDCVVQPLFPWTAENTTQSCSFTPSDGKQSQELESEKQGGNNLTTVVTVQGKPSDVRVAIRVKDISLLTRKPSETSSKSSSYSIGCDLAEAGTTGDTISTSVTVDDSTDINVAIRMRDISSLTDNPPKEPVERLQSVAGESEILEPDCSFRSRDDLLPRNLSGASVRVNPLENKVEKEGDKKPDAEKAYQVGKDGNSTLINSKKSKKRKKPKKPKKKKNKLKNVPQQDSNLQNFSQHVQHPSVPQTSDFSEVNPRPHFYTESSSTDRPHFYTESSSTDRPHFYSESSSTDRPHFYTESSSTGSPELRNRLTGLNPFTRNKHLDRAVIQDMRVERRKLRKEMRRQRKQELNNWTAQQRVPFHSDRAGPLRSRFQNDFGNCETAQSGGHGWNEHPPATSMRLVHSSDVRRFDPYKNPGMPPPWQRSDGRCNFWPSFGGFGVVSGGISRDNRLQRSSVQASNDSNPPESFTNPPSTSESSRPPENMEVSRDPRGVEESKSNQTPETKPFSDAVKSTNITRPTVIVSPKNNIQHQIAQRLLDLKPNMKSEVKFEVVPNLGVARSQVIPPVPDKSSLQQTFAPSSSVSETPSTNSSASIAAPTTTKLPWSALSDTSWSSLFHKRKH</sequence>
<feature type="compositionally biased region" description="Polar residues" evidence="1">
    <location>
        <begin position="390"/>
        <end position="416"/>
    </location>
</feature>
<feature type="region of interest" description="Disordered" evidence="1">
    <location>
        <begin position="182"/>
        <end position="208"/>
    </location>
</feature>
<feature type="compositionally biased region" description="Polar residues" evidence="1">
    <location>
        <begin position="182"/>
        <end position="194"/>
    </location>
</feature>
<evidence type="ECO:0000313" key="3">
    <source>
        <dbReference type="Proteomes" id="UP000466442"/>
    </source>
</evidence>
<comment type="caution">
    <text evidence="2">The sequence shown here is derived from an EMBL/GenBank/DDBJ whole genome shotgun (WGS) entry which is preliminary data.</text>
</comment>
<evidence type="ECO:0000313" key="2">
    <source>
        <dbReference type="EMBL" id="KAF6198931.1"/>
    </source>
</evidence>
<feature type="compositionally biased region" description="Basic and acidic residues" evidence="1">
    <location>
        <begin position="339"/>
        <end position="353"/>
    </location>
</feature>
<dbReference type="Proteomes" id="UP000466442">
    <property type="component" value="Unassembled WGS sequence"/>
</dbReference>
<evidence type="ECO:0000256" key="1">
    <source>
        <dbReference type="SAM" id="MobiDB-lite"/>
    </source>
</evidence>
<feature type="compositionally biased region" description="Basic residues" evidence="1">
    <location>
        <begin position="369"/>
        <end position="387"/>
    </location>
</feature>